<dbReference type="Proteomes" id="UP000789831">
    <property type="component" value="Unassembled WGS sequence"/>
</dbReference>
<dbReference type="Pfam" id="PF07247">
    <property type="entry name" value="AATase"/>
    <property type="match status" value="1"/>
</dbReference>
<evidence type="ECO:0000313" key="1">
    <source>
        <dbReference type="EMBL" id="CAG8552721.1"/>
    </source>
</evidence>
<comment type="caution">
    <text evidence="1">The sequence shown here is derived from an EMBL/GenBank/DDBJ whole genome shotgun (WGS) entry which is preliminary data.</text>
</comment>
<sequence length="510" mass="58672">MSCEPLPPNVQLHVLRPLSPLERYYTIRQELNYYKNIISYVRYTHTKLSLIPFANVRSEVTPILYRALRSLILTHPALSAAFFCIKSNSPSFVHIPVGVQELERLMEAQHDIGFNQDNFNIPLWRVVFVLNKARRNELGVFFVYHHGIGDGQSSFAFHNFFYKFLNENLDLFDPNRSKLDVTALSKEAKVDVPLRPHPQPINERISLRPPLHKIVPLIAPHIIIPSFIRTFTENEYWAGDIPSKSLDTYHTKVKIFTLTKDELQKVYGYAKNEDSTIHAALYAAVLFSAAKYLVTVTVTSNSKFKKKSTLSLKIPTPISLRPTVNPPISQNEIGVYLTEFTSNSLVRIIHQTEFWKLAREWRRDFLKNKPEAMHKIWLLRFVGERYEEWIKLLKGWRFAKENGGMGRNASGEISNLGRWIVTDEKRDSTDPKVSMKEEKWAIIDMTFSQCAYVVGSAFNINVVTHSDNFRGTVTYQKGAISDDKMEKFVRGLIDALKCVAEKGDVKFGEL</sequence>
<dbReference type="SUPFAM" id="SSF52777">
    <property type="entry name" value="CoA-dependent acyltransferases"/>
    <property type="match status" value="2"/>
</dbReference>
<dbReference type="AlphaFoldDB" id="A0A9N9B1V9"/>
<dbReference type="PANTHER" id="PTHR28037">
    <property type="entry name" value="ALCOHOL O-ACETYLTRANSFERASE 1-RELATED"/>
    <property type="match status" value="1"/>
</dbReference>
<accession>A0A9N9B1V9</accession>
<gene>
    <name evidence="1" type="ORF">AGERDE_LOCUS6749</name>
</gene>
<protein>
    <submittedName>
        <fullName evidence="1">3098_t:CDS:1</fullName>
    </submittedName>
</protein>
<reference evidence="1" key="1">
    <citation type="submission" date="2021-06" db="EMBL/GenBank/DDBJ databases">
        <authorList>
            <person name="Kallberg Y."/>
            <person name="Tangrot J."/>
            <person name="Rosling A."/>
        </authorList>
    </citation>
    <scope>NUCLEOTIDE SEQUENCE</scope>
    <source>
        <strain evidence="1">MT106</strain>
    </source>
</reference>
<evidence type="ECO:0000313" key="2">
    <source>
        <dbReference type="Proteomes" id="UP000789831"/>
    </source>
</evidence>
<dbReference type="InterPro" id="IPR010828">
    <property type="entry name" value="Atf2/Sli1-like"/>
</dbReference>
<organism evidence="1 2">
    <name type="scientific">Ambispora gerdemannii</name>
    <dbReference type="NCBI Taxonomy" id="144530"/>
    <lineage>
        <taxon>Eukaryota</taxon>
        <taxon>Fungi</taxon>
        <taxon>Fungi incertae sedis</taxon>
        <taxon>Mucoromycota</taxon>
        <taxon>Glomeromycotina</taxon>
        <taxon>Glomeromycetes</taxon>
        <taxon>Archaeosporales</taxon>
        <taxon>Ambisporaceae</taxon>
        <taxon>Ambispora</taxon>
    </lineage>
</organism>
<dbReference type="OrthoDB" id="2150604at2759"/>
<dbReference type="InterPro" id="IPR052058">
    <property type="entry name" value="Alcohol_O-acetyltransferase"/>
</dbReference>
<keyword evidence="2" id="KW-1185">Reference proteome</keyword>
<name>A0A9N9B1V9_9GLOM</name>
<dbReference type="GO" id="GO:0008080">
    <property type="term" value="F:N-acetyltransferase activity"/>
    <property type="evidence" value="ECO:0007669"/>
    <property type="project" value="TreeGrafter"/>
</dbReference>
<dbReference type="PANTHER" id="PTHR28037:SF1">
    <property type="entry name" value="ALCOHOL O-ACETYLTRANSFERASE 1-RELATED"/>
    <property type="match status" value="1"/>
</dbReference>
<dbReference type="EMBL" id="CAJVPL010001102">
    <property type="protein sequence ID" value="CAG8552721.1"/>
    <property type="molecule type" value="Genomic_DNA"/>
</dbReference>
<proteinExistence type="predicted"/>